<gene>
    <name evidence="2" type="ORF">SAMN04489723_12623</name>
</gene>
<dbReference type="AlphaFoldDB" id="A0A1I1CGE7"/>
<keyword evidence="1" id="KW-1133">Transmembrane helix</keyword>
<evidence type="ECO:0000256" key="1">
    <source>
        <dbReference type="SAM" id="Phobius"/>
    </source>
</evidence>
<evidence type="ECO:0000313" key="3">
    <source>
        <dbReference type="Proteomes" id="UP000198790"/>
    </source>
</evidence>
<dbReference type="EMBL" id="FOKK01000026">
    <property type="protein sequence ID" value="SFB59523.1"/>
    <property type="molecule type" value="Genomic_DNA"/>
</dbReference>
<organism evidence="2 3">
    <name type="scientific">Algoriphagus aquimarinus</name>
    <dbReference type="NCBI Taxonomy" id="237018"/>
    <lineage>
        <taxon>Bacteria</taxon>
        <taxon>Pseudomonadati</taxon>
        <taxon>Bacteroidota</taxon>
        <taxon>Cytophagia</taxon>
        <taxon>Cytophagales</taxon>
        <taxon>Cyclobacteriaceae</taxon>
        <taxon>Algoriphagus</taxon>
    </lineage>
</organism>
<keyword evidence="3" id="KW-1185">Reference proteome</keyword>
<keyword evidence="1" id="KW-0472">Membrane</keyword>
<dbReference type="RefSeq" id="WP_092901479.1">
    <property type="nucleotide sequence ID" value="NZ_FOKK01000026.1"/>
</dbReference>
<dbReference type="InterPro" id="IPR010380">
    <property type="entry name" value="DUF975"/>
</dbReference>
<reference evidence="2 3" key="1">
    <citation type="submission" date="2016-10" db="EMBL/GenBank/DDBJ databases">
        <authorList>
            <person name="de Groot N.N."/>
        </authorList>
    </citation>
    <scope>NUCLEOTIDE SEQUENCE [LARGE SCALE GENOMIC DNA]</scope>
    <source>
        <strain evidence="2 3">DSM 23399</strain>
    </source>
</reference>
<dbReference type="OrthoDB" id="825622at2"/>
<name>A0A1I1CGE7_9BACT</name>
<evidence type="ECO:0000313" key="2">
    <source>
        <dbReference type="EMBL" id="SFB59523.1"/>
    </source>
</evidence>
<sequence>MNQDKIQRIIDSGVDFNIKEILTKAWEMFKSRALFHVGYMVLIGAIQAAFTVYLADFTFLYSIFLAPPLVCGFYLVANRQSQKEYLDFQNYFDGFKYWWNLISTNLISSIFIVGGIILLIIPGIYLLIGYMFSLLFVIFGGFDFWTSMELSRRLVHTNWLKFFLFALALIALNIFGFLCLIVGLFITIPMTYLAVYILFEELTIDAIDEEPKDNIIHV</sequence>
<feature type="transmembrane region" description="Helical" evidence="1">
    <location>
        <begin position="33"/>
        <end position="53"/>
    </location>
</feature>
<evidence type="ECO:0008006" key="4">
    <source>
        <dbReference type="Google" id="ProtNLM"/>
    </source>
</evidence>
<feature type="transmembrane region" description="Helical" evidence="1">
    <location>
        <begin position="127"/>
        <end position="147"/>
    </location>
</feature>
<dbReference type="Proteomes" id="UP000198790">
    <property type="component" value="Unassembled WGS sequence"/>
</dbReference>
<feature type="transmembrane region" description="Helical" evidence="1">
    <location>
        <begin position="59"/>
        <end position="77"/>
    </location>
</feature>
<feature type="transmembrane region" description="Helical" evidence="1">
    <location>
        <begin position="159"/>
        <end position="186"/>
    </location>
</feature>
<proteinExistence type="predicted"/>
<protein>
    <recommendedName>
        <fullName evidence="4">DUF624 domain-containing protein</fullName>
    </recommendedName>
</protein>
<feature type="transmembrane region" description="Helical" evidence="1">
    <location>
        <begin position="97"/>
        <end position="121"/>
    </location>
</feature>
<accession>A0A1I1CGE7</accession>
<dbReference type="PANTHER" id="PTHR40076">
    <property type="entry name" value="MEMBRANE PROTEIN-RELATED"/>
    <property type="match status" value="1"/>
</dbReference>
<keyword evidence="1" id="KW-0812">Transmembrane</keyword>
<dbReference type="PANTHER" id="PTHR40076:SF1">
    <property type="entry name" value="MEMBRANE PROTEIN"/>
    <property type="match status" value="1"/>
</dbReference>
<dbReference type="STRING" id="237018.SAMN04489723_12623"/>